<organism evidence="1 2">
    <name type="scientific">Cinchona calisaya</name>
    <dbReference type="NCBI Taxonomy" id="153742"/>
    <lineage>
        <taxon>Eukaryota</taxon>
        <taxon>Viridiplantae</taxon>
        <taxon>Streptophyta</taxon>
        <taxon>Embryophyta</taxon>
        <taxon>Tracheophyta</taxon>
        <taxon>Spermatophyta</taxon>
        <taxon>Magnoliopsida</taxon>
        <taxon>eudicotyledons</taxon>
        <taxon>Gunneridae</taxon>
        <taxon>Pentapetalae</taxon>
        <taxon>asterids</taxon>
        <taxon>lamiids</taxon>
        <taxon>Gentianales</taxon>
        <taxon>Rubiaceae</taxon>
        <taxon>Cinchonoideae</taxon>
        <taxon>Cinchoneae</taxon>
        <taxon>Cinchona</taxon>
    </lineage>
</organism>
<gene>
    <name evidence="1" type="ORF">ACH5RR_012802</name>
</gene>
<dbReference type="AlphaFoldDB" id="A0ABD3AB59"/>
<sequence>MKKFSLSLKELEGTDLGHEDVQRVVVDCQKSLIGKVIREKLINYVGGGDRKEDKNMDIDVNVTIQSRDERKESNKGTSKTLICNENQDRFSLFPTCYRVNVGTSGRNTSSRHGSGITIRNEKGFTKLLGQKVMKNQGILW</sequence>
<evidence type="ECO:0000313" key="2">
    <source>
        <dbReference type="Proteomes" id="UP001630127"/>
    </source>
</evidence>
<name>A0ABD3AB59_9GENT</name>
<dbReference type="Proteomes" id="UP001630127">
    <property type="component" value="Unassembled WGS sequence"/>
</dbReference>
<reference evidence="1 2" key="1">
    <citation type="submission" date="2024-11" db="EMBL/GenBank/DDBJ databases">
        <title>A near-complete genome assembly of Cinchona calisaya.</title>
        <authorList>
            <person name="Lian D.C."/>
            <person name="Zhao X.W."/>
            <person name="Wei L."/>
        </authorList>
    </citation>
    <scope>NUCLEOTIDE SEQUENCE [LARGE SCALE GENOMIC DNA]</scope>
    <source>
        <tissue evidence="1">Nenye</tissue>
    </source>
</reference>
<protein>
    <submittedName>
        <fullName evidence="1">Uncharacterized protein</fullName>
    </submittedName>
</protein>
<comment type="caution">
    <text evidence="1">The sequence shown here is derived from an EMBL/GenBank/DDBJ whole genome shotgun (WGS) entry which is preliminary data.</text>
</comment>
<keyword evidence="2" id="KW-1185">Reference proteome</keyword>
<accession>A0ABD3AB59</accession>
<dbReference type="EMBL" id="JBJUIK010000005">
    <property type="protein sequence ID" value="KAL3528146.1"/>
    <property type="molecule type" value="Genomic_DNA"/>
</dbReference>
<evidence type="ECO:0000313" key="1">
    <source>
        <dbReference type="EMBL" id="KAL3528146.1"/>
    </source>
</evidence>
<proteinExistence type="predicted"/>